<sequence>MKDKHWDSQRRLAQILKAIITIDRYVEGLDRIAFCKNGLVQDAVLMQFIIIGESIDYVENEKLVKYDYPWYKVKSFRNMIAHDYFNIKMTAVWEIIQKDLPHLKSIVSVILQSEF</sequence>
<evidence type="ECO:0000313" key="8">
    <source>
        <dbReference type="Proteomes" id="UP000199403"/>
    </source>
</evidence>
<dbReference type="EMBL" id="FNZH01000016">
    <property type="protein sequence ID" value="SEJ81306.1"/>
    <property type="molecule type" value="Genomic_DNA"/>
</dbReference>
<keyword evidence="2" id="KW-1277">Toxin-antitoxin system</keyword>
<dbReference type="InterPro" id="IPR008201">
    <property type="entry name" value="HepT-like"/>
</dbReference>
<dbReference type="InterPro" id="IPR037038">
    <property type="entry name" value="HepT-like_sf"/>
</dbReference>
<accession>A0A1H7BVQ8</accession>
<dbReference type="Pfam" id="PF01934">
    <property type="entry name" value="HepT-like"/>
    <property type="match status" value="1"/>
</dbReference>
<dbReference type="PANTHER" id="PTHR34139">
    <property type="entry name" value="UPF0331 PROTEIN MJ0127"/>
    <property type="match status" value="1"/>
</dbReference>
<dbReference type="Gene3D" id="1.20.120.580">
    <property type="entry name" value="bsu32300-like"/>
    <property type="match status" value="1"/>
</dbReference>
<dbReference type="PANTHER" id="PTHR34139:SF1">
    <property type="entry name" value="RNASE MJ1380-RELATED"/>
    <property type="match status" value="1"/>
</dbReference>
<keyword evidence="8" id="KW-1185">Reference proteome</keyword>
<evidence type="ECO:0000256" key="5">
    <source>
        <dbReference type="ARBA" id="ARBA00022801"/>
    </source>
</evidence>
<dbReference type="OrthoDB" id="955324at2"/>
<dbReference type="Proteomes" id="UP000199403">
    <property type="component" value="Unassembled WGS sequence"/>
</dbReference>
<dbReference type="GO" id="GO:0016787">
    <property type="term" value="F:hydrolase activity"/>
    <property type="evidence" value="ECO:0007669"/>
    <property type="project" value="UniProtKB-KW"/>
</dbReference>
<evidence type="ECO:0000313" key="7">
    <source>
        <dbReference type="EMBL" id="SEJ81306.1"/>
    </source>
</evidence>
<evidence type="ECO:0000256" key="2">
    <source>
        <dbReference type="ARBA" id="ARBA00022649"/>
    </source>
</evidence>
<dbReference type="GO" id="GO:0004540">
    <property type="term" value="F:RNA nuclease activity"/>
    <property type="evidence" value="ECO:0007669"/>
    <property type="project" value="InterPro"/>
</dbReference>
<gene>
    <name evidence="7" type="ORF">SAMN05192553_11635</name>
</gene>
<keyword evidence="1" id="KW-0597">Phosphoprotein</keyword>
<keyword evidence="4" id="KW-0547">Nucleotide-binding</keyword>
<dbReference type="GO" id="GO:0110001">
    <property type="term" value="C:toxin-antitoxin complex"/>
    <property type="evidence" value="ECO:0007669"/>
    <property type="project" value="InterPro"/>
</dbReference>
<protein>
    <submittedName>
        <fullName evidence="7">Uncharacterized conserved protein, contains HEPN domain</fullName>
    </submittedName>
</protein>
<keyword evidence="3" id="KW-0540">Nuclease</keyword>
<dbReference type="InterPro" id="IPR051813">
    <property type="entry name" value="HepT_RNase_toxin"/>
</dbReference>
<evidence type="ECO:0000256" key="3">
    <source>
        <dbReference type="ARBA" id="ARBA00022722"/>
    </source>
</evidence>
<dbReference type="RefSeq" id="WP_092178884.1">
    <property type="nucleotide sequence ID" value="NZ_FNZH01000016.1"/>
</dbReference>
<reference evidence="8" key="1">
    <citation type="submission" date="2016-10" db="EMBL/GenBank/DDBJ databases">
        <authorList>
            <person name="Varghese N."/>
            <person name="Submissions S."/>
        </authorList>
    </citation>
    <scope>NUCLEOTIDE SEQUENCE [LARGE SCALE GENOMIC DNA]</scope>
    <source>
        <strain evidence="8">IBRC-M 10761</strain>
    </source>
</reference>
<evidence type="ECO:0000256" key="4">
    <source>
        <dbReference type="ARBA" id="ARBA00022741"/>
    </source>
</evidence>
<comment type="similarity">
    <text evidence="6">Belongs to the HepT RNase toxin family.</text>
</comment>
<dbReference type="GO" id="GO:0000166">
    <property type="term" value="F:nucleotide binding"/>
    <property type="evidence" value="ECO:0007669"/>
    <property type="project" value="UniProtKB-KW"/>
</dbReference>
<evidence type="ECO:0000256" key="6">
    <source>
        <dbReference type="ARBA" id="ARBA00024207"/>
    </source>
</evidence>
<name>A0A1H7BVQ8_9BACT</name>
<dbReference type="AlphaFoldDB" id="A0A1H7BVQ8"/>
<organism evidence="7 8">
    <name type="scientific">Cyclobacterium xiamenense</name>
    <dbReference type="NCBI Taxonomy" id="1297121"/>
    <lineage>
        <taxon>Bacteria</taxon>
        <taxon>Pseudomonadati</taxon>
        <taxon>Bacteroidota</taxon>
        <taxon>Cytophagia</taxon>
        <taxon>Cytophagales</taxon>
        <taxon>Cyclobacteriaceae</taxon>
        <taxon>Cyclobacterium</taxon>
    </lineage>
</organism>
<evidence type="ECO:0000256" key="1">
    <source>
        <dbReference type="ARBA" id="ARBA00022553"/>
    </source>
</evidence>
<proteinExistence type="inferred from homology"/>
<dbReference type="STRING" id="1416801.SAMN05192553_11635"/>
<keyword evidence="5" id="KW-0378">Hydrolase</keyword>